<dbReference type="AlphaFoldDB" id="A0A5C6MQP4"/>
<sequence>MEVSLLDDSNIPIGTNVLIPTEWRGSAISDPVSSRYRETVENSPSSPNKILRMQSDNGRERRGLNALKAMSSERKKWDMHSESVMDASPQFNGYESPISTRFYTGSSEGQKPQTQLPPSSNAEHMERVQHLVYGVPLYRRHAFGTTPPPIPATPPPDEIEIPAWRSPQSIERLPGIRTHPYQSGPSTTKSEDVAEHFDNPYNNISGV</sequence>
<dbReference type="Proteomes" id="UP000324091">
    <property type="component" value="Chromosome 7"/>
</dbReference>
<feature type="region of interest" description="Disordered" evidence="1">
    <location>
        <begin position="34"/>
        <end position="61"/>
    </location>
</feature>
<evidence type="ECO:0000256" key="1">
    <source>
        <dbReference type="SAM" id="MobiDB-lite"/>
    </source>
</evidence>
<comment type="caution">
    <text evidence="2">The sequence shown here is derived from an EMBL/GenBank/DDBJ whole genome shotgun (WGS) entry which is preliminary data.</text>
</comment>
<organism evidence="2 3">
    <name type="scientific">Takifugu flavidus</name>
    <name type="common">sansaifugu</name>
    <dbReference type="NCBI Taxonomy" id="433684"/>
    <lineage>
        <taxon>Eukaryota</taxon>
        <taxon>Metazoa</taxon>
        <taxon>Chordata</taxon>
        <taxon>Craniata</taxon>
        <taxon>Vertebrata</taxon>
        <taxon>Euteleostomi</taxon>
        <taxon>Actinopterygii</taxon>
        <taxon>Neopterygii</taxon>
        <taxon>Teleostei</taxon>
        <taxon>Neoteleostei</taxon>
        <taxon>Acanthomorphata</taxon>
        <taxon>Eupercaria</taxon>
        <taxon>Tetraodontiformes</taxon>
        <taxon>Tetradontoidea</taxon>
        <taxon>Tetraodontidae</taxon>
        <taxon>Takifugu</taxon>
    </lineage>
</organism>
<feature type="region of interest" description="Disordered" evidence="1">
    <location>
        <begin position="99"/>
        <end position="122"/>
    </location>
</feature>
<gene>
    <name evidence="2" type="ORF">D4764_07G0002910</name>
</gene>
<keyword evidence="3" id="KW-1185">Reference proteome</keyword>
<evidence type="ECO:0000313" key="2">
    <source>
        <dbReference type="EMBL" id="TWW57572.1"/>
    </source>
</evidence>
<dbReference type="EMBL" id="RHFK02000020">
    <property type="protein sequence ID" value="TWW57572.1"/>
    <property type="molecule type" value="Genomic_DNA"/>
</dbReference>
<reference evidence="2 3" key="1">
    <citation type="submission" date="2019-04" db="EMBL/GenBank/DDBJ databases">
        <title>Chromosome genome assembly for Takifugu flavidus.</title>
        <authorList>
            <person name="Xiao S."/>
        </authorList>
    </citation>
    <scope>NUCLEOTIDE SEQUENCE [LARGE SCALE GENOMIC DNA]</scope>
    <source>
        <strain evidence="2">HTHZ2018</strain>
        <tissue evidence="2">Muscle</tissue>
    </source>
</reference>
<name>A0A5C6MQP4_9TELE</name>
<protein>
    <submittedName>
        <fullName evidence="2">Uncharacterized protein</fullName>
    </submittedName>
</protein>
<evidence type="ECO:0000313" key="3">
    <source>
        <dbReference type="Proteomes" id="UP000324091"/>
    </source>
</evidence>
<feature type="compositionally biased region" description="Basic and acidic residues" evidence="1">
    <location>
        <begin position="189"/>
        <end position="198"/>
    </location>
</feature>
<accession>A0A5C6MQP4</accession>
<feature type="region of interest" description="Disordered" evidence="1">
    <location>
        <begin position="175"/>
        <end position="207"/>
    </location>
</feature>
<proteinExistence type="predicted"/>